<dbReference type="AlphaFoldDB" id="A0A4C1X9D8"/>
<dbReference type="Proteomes" id="UP000299102">
    <property type="component" value="Unassembled WGS sequence"/>
</dbReference>
<keyword evidence="2" id="KW-1185">Reference proteome</keyword>
<sequence>MDNIEYWDSRFVRSARTDTGCRGRGAATRHAGDNTNKLFINSTYVNTSNQHTAPLLQFAARAARAAARDRLTRRRRSLCIEYALSLTQKFSFFFPWSSVTASLSRI</sequence>
<dbReference type="EMBL" id="BGZK01000787">
    <property type="protein sequence ID" value="GBP60428.1"/>
    <property type="molecule type" value="Genomic_DNA"/>
</dbReference>
<name>A0A4C1X9D8_EUMVA</name>
<reference evidence="1 2" key="1">
    <citation type="journal article" date="2019" name="Commun. Biol.">
        <title>The bagworm genome reveals a unique fibroin gene that provides high tensile strength.</title>
        <authorList>
            <person name="Kono N."/>
            <person name="Nakamura H."/>
            <person name="Ohtoshi R."/>
            <person name="Tomita M."/>
            <person name="Numata K."/>
            <person name="Arakawa K."/>
        </authorList>
    </citation>
    <scope>NUCLEOTIDE SEQUENCE [LARGE SCALE GENOMIC DNA]</scope>
</reference>
<proteinExistence type="predicted"/>
<protein>
    <submittedName>
        <fullName evidence="1">Uncharacterized protein</fullName>
    </submittedName>
</protein>
<accession>A0A4C1X9D8</accession>
<gene>
    <name evidence="1" type="ORF">EVAR_98325_1</name>
</gene>
<comment type="caution">
    <text evidence="1">The sequence shown here is derived from an EMBL/GenBank/DDBJ whole genome shotgun (WGS) entry which is preliminary data.</text>
</comment>
<evidence type="ECO:0000313" key="1">
    <source>
        <dbReference type="EMBL" id="GBP60428.1"/>
    </source>
</evidence>
<evidence type="ECO:0000313" key="2">
    <source>
        <dbReference type="Proteomes" id="UP000299102"/>
    </source>
</evidence>
<organism evidence="1 2">
    <name type="scientific">Eumeta variegata</name>
    <name type="common">Bagworm moth</name>
    <name type="synonym">Eumeta japonica</name>
    <dbReference type="NCBI Taxonomy" id="151549"/>
    <lineage>
        <taxon>Eukaryota</taxon>
        <taxon>Metazoa</taxon>
        <taxon>Ecdysozoa</taxon>
        <taxon>Arthropoda</taxon>
        <taxon>Hexapoda</taxon>
        <taxon>Insecta</taxon>
        <taxon>Pterygota</taxon>
        <taxon>Neoptera</taxon>
        <taxon>Endopterygota</taxon>
        <taxon>Lepidoptera</taxon>
        <taxon>Glossata</taxon>
        <taxon>Ditrysia</taxon>
        <taxon>Tineoidea</taxon>
        <taxon>Psychidae</taxon>
        <taxon>Oiketicinae</taxon>
        <taxon>Eumeta</taxon>
    </lineage>
</organism>